<dbReference type="FunFam" id="3.40.640.10:FF:000006">
    <property type="entry name" value="5-aminolevulinate synthase, mitochondrial"/>
    <property type="match status" value="1"/>
</dbReference>
<evidence type="ECO:0000256" key="10">
    <source>
        <dbReference type="RuleBase" id="RU003693"/>
    </source>
</evidence>
<evidence type="ECO:0000256" key="3">
    <source>
        <dbReference type="ARBA" id="ARBA00005029"/>
    </source>
</evidence>
<dbReference type="STRING" id="1890683.A0A427YS34"/>
<evidence type="ECO:0000256" key="1">
    <source>
        <dbReference type="ARBA" id="ARBA00001933"/>
    </source>
</evidence>
<dbReference type="PROSITE" id="PS00599">
    <property type="entry name" value="AA_TRANSFER_CLASS_2"/>
    <property type="match status" value="1"/>
</dbReference>
<keyword evidence="7 11" id="KW-0350">Heme biosynthesis</keyword>
<dbReference type="NCBIfam" id="TIGR01821">
    <property type="entry name" value="5aminolev_synth"/>
    <property type="match status" value="1"/>
</dbReference>
<comment type="caution">
    <text evidence="13">The sequence shown here is derived from an EMBL/GenBank/DDBJ whole genome shotgun (WGS) entry which is preliminary data.</text>
</comment>
<comment type="pathway">
    <text evidence="3 11">Porphyrin-containing compound metabolism; protoporphyrin-IX biosynthesis; 5-aminolevulinate from glycine: step 1/1.</text>
</comment>
<dbReference type="PANTHER" id="PTHR13693">
    <property type="entry name" value="CLASS II AMINOTRANSFERASE/8-AMINO-7-OXONONANOATE SYNTHASE"/>
    <property type="match status" value="1"/>
</dbReference>
<keyword evidence="5 11" id="KW-0808">Transferase</keyword>
<dbReference type="GO" id="GO:0003870">
    <property type="term" value="F:5-aminolevulinate synthase activity"/>
    <property type="evidence" value="ECO:0007669"/>
    <property type="project" value="UniProtKB-EC"/>
</dbReference>
<evidence type="ECO:0000313" key="14">
    <source>
        <dbReference type="Proteomes" id="UP000279259"/>
    </source>
</evidence>
<accession>A0A427YS34</accession>
<organism evidence="13 14">
    <name type="scientific">Saitozyma podzolica</name>
    <dbReference type="NCBI Taxonomy" id="1890683"/>
    <lineage>
        <taxon>Eukaryota</taxon>
        <taxon>Fungi</taxon>
        <taxon>Dikarya</taxon>
        <taxon>Basidiomycota</taxon>
        <taxon>Agaricomycotina</taxon>
        <taxon>Tremellomycetes</taxon>
        <taxon>Tremellales</taxon>
        <taxon>Trimorphomycetaceae</taxon>
        <taxon>Saitozyma</taxon>
    </lineage>
</organism>
<keyword evidence="14" id="KW-1185">Reference proteome</keyword>
<dbReference type="InterPro" id="IPR050087">
    <property type="entry name" value="AON_synthase_class-II"/>
</dbReference>
<dbReference type="GO" id="GO:0005759">
    <property type="term" value="C:mitochondrial matrix"/>
    <property type="evidence" value="ECO:0007669"/>
    <property type="project" value="UniProtKB-SubCell"/>
</dbReference>
<feature type="domain" description="Aminotransferase class I/classII large" evidence="12">
    <location>
        <begin position="177"/>
        <end position="534"/>
    </location>
</feature>
<dbReference type="EC" id="2.3.1.37" evidence="11"/>
<protein>
    <recommendedName>
        <fullName evidence="11">5-aminolevulinate synthase</fullName>
        <ecNumber evidence="11">2.3.1.37</ecNumber>
    </recommendedName>
    <alternativeName>
        <fullName evidence="11">5-aminolevulinic acid synthase</fullName>
    </alternativeName>
    <alternativeName>
        <fullName evidence="11">Delta-ALA synthase</fullName>
    </alternativeName>
    <alternativeName>
        <fullName evidence="11">Delta-aminolevulinate synthase</fullName>
    </alternativeName>
</protein>
<evidence type="ECO:0000256" key="4">
    <source>
        <dbReference type="ARBA" id="ARBA00008392"/>
    </source>
</evidence>
<evidence type="ECO:0000256" key="8">
    <source>
        <dbReference type="ARBA" id="ARBA00023315"/>
    </source>
</evidence>
<evidence type="ECO:0000259" key="12">
    <source>
        <dbReference type="Pfam" id="PF00155"/>
    </source>
</evidence>
<reference evidence="13 14" key="1">
    <citation type="submission" date="2018-11" db="EMBL/GenBank/DDBJ databases">
        <title>Genome sequence of Saitozyma podzolica DSM 27192.</title>
        <authorList>
            <person name="Aliyu H."/>
            <person name="Gorte O."/>
            <person name="Ochsenreither K."/>
        </authorList>
    </citation>
    <scope>NUCLEOTIDE SEQUENCE [LARGE SCALE GENOMIC DNA]</scope>
    <source>
        <strain evidence="13 14">DSM 27192</strain>
    </source>
</reference>
<keyword evidence="6 10" id="KW-0663">Pyridoxal phosphate</keyword>
<dbReference type="Gene3D" id="3.40.640.10">
    <property type="entry name" value="Type I PLP-dependent aspartate aminotransferase-like (Major domain)"/>
    <property type="match status" value="1"/>
</dbReference>
<dbReference type="InterPro" id="IPR015424">
    <property type="entry name" value="PyrdxlP-dep_Trfase"/>
</dbReference>
<gene>
    <name evidence="13" type="primary">HEM1</name>
    <name evidence="13" type="ORF">EHS25_006552</name>
</gene>
<dbReference type="Proteomes" id="UP000279259">
    <property type="component" value="Unassembled WGS sequence"/>
</dbReference>
<comment type="function">
    <text evidence="2">Catalyzes the synthesis of 5-aminolevulinate (ALA) from succinyl-CoA and glycine, the first and rate-limiting step in heme biosynthesis.</text>
</comment>
<comment type="catalytic activity">
    <reaction evidence="9 11">
        <text>succinyl-CoA + glycine + H(+) = 5-aminolevulinate + CO2 + CoA</text>
        <dbReference type="Rhea" id="RHEA:12921"/>
        <dbReference type="ChEBI" id="CHEBI:15378"/>
        <dbReference type="ChEBI" id="CHEBI:16526"/>
        <dbReference type="ChEBI" id="CHEBI:57287"/>
        <dbReference type="ChEBI" id="CHEBI:57292"/>
        <dbReference type="ChEBI" id="CHEBI:57305"/>
        <dbReference type="ChEBI" id="CHEBI:356416"/>
        <dbReference type="EC" id="2.3.1.37"/>
    </reaction>
</comment>
<evidence type="ECO:0000256" key="9">
    <source>
        <dbReference type="ARBA" id="ARBA00047654"/>
    </source>
</evidence>
<dbReference type="OrthoDB" id="10263824at2759"/>
<comment type="subcellular location">
    <subcellularLocation>
        <location evidence="11">Mitochondrion matrix</location>
    </subcellularLocation>
</comment>
<dbReference type="SUPFAM" id="SSF53383">
    <property type="entry name" value="PLP-dependent transferases"/>
    <property type="match status" value="1"/>
</dbReference>
<dbReference type="UniPathway" id="UPA00251">
    <property type="reaction ID" value="UER00375"/>
</dbReference>
<evidence type="ECO:0000256" key="6">
    <source>
        <dbReference type="ARBA" id="ARBA00022898"/>
    </source>
</evidence>
<dbReference type="AlphaFoldDB" id="A0A427YS34"/>
<name>A0A427YS34_9TREE</name>
<evidence type="ECO:0000256" key="11">
    <source>
        <dbReference type="RuleBase" id="RU910713"/>
    </source>
</evidence>
<dbReference type="InterPro" id="IPR004839">
    <property type="entry name" value="Aminotransferase_I/II_large"/>
</dbReference>
<dbReference type="GO" id="GO:0030170">
    <property type="term" value="F:pyridoxal phosphate binding"/>
    <property type="evidence" value="ECO:0007669"/>
    <property type="project" value="UniProtKB-UniRule"/>
</dbReference>
<evidence type="ECO:0000313" key="13">
    <source>
        <dbReference type="EMBL" id="RSH93900.1"/>
    </source>
</evidence>
<dbReference type="InterPro" id="IPR015421">
    <property type="entry name" value="PyrdxlP-dep_Trfase_major"/>
</dbReference>
<dbReference type="InterPro" id="IPR010961">
    <property type="entry name" value="4pyrrol_synth_NH2levulA_synth"/>
</dbReference>
<evidence type="ECO:0000256" key="5">
    <source>
        <dbReference type="ARBA" id="ARBA00022679"/>
    </source>
</evidence>
<dbReference type="PANTHER" id="PTHR13693:SF102">
    <property type="entry name" value="2-AMINO-3-KETOBUTYRATE COENZYME A LIGASE, MITOCHONDRIAL"/>
    <property type="match status" value="1"/>
</dbReference>
<keyword evidence="11" id="KW-0496">Mitochondrion</keyword>
<dbReference type="EMBL" id="RSCD01000003">
    <property type="protein sequence ID" value="RSH93900.1"/>
    <property type="molecule type" value="Genomic_DNA"/>
</dbReference>
<comment type="cofactor">
    <cofactor evidence="1 10">
        <name>pyridoxal 5'-phosphate</name>
        <dbReference type="ChEBI" id="CHEBI:597326"/>
    </cofactor>
</comment>
<dbReference type="Pfam" id="PF00155">
    <property type="entry name" value="Aminotran_1_2"/>
    <property type="match status" value="1"/>
</dbReference>
<sequence>MQVSSLLRYSAVCPFLGHSTVNSLRTLATTGSSNASANALTNSAMRCPMMGPQLAKLSQARSYASVAGTKEVEEIHKSKNVPYDPTGVPSGKCPHAKAARDAAALAQSEVDKAAAVDVQTVRSTAAPGTFDYGTFYETELDKKHKDKSYRYFNNINRLAAKFPVAHTSNTKDEVDVWCSNDYLGMSKNPVVLETMKRTLDRYGAGAGGTRNIAGNGALHLSLEDELATLHRKPAALVFSSCYVANDACLATIGAKLPGCVIFSDSMNHASMIQGIRHSGAKKVIFKHNDLADLEAKLQAVPKDTPKIIAFESVYSMCGSVAPIEAICDLADKYGAITFLDEVHAVGMYGPSGAGVAEHLNFEAHNNSKGSTEPVKGSVMDRIDIITGTLGKAWGVVGGYIAGSADLVDVVRSYAPGFIFTTSLPPAVVAGAQASIAYQSEFMGDRRLQQINTREVKRQLGELGIPVVPNPSHIIPVLVGDAALAKEASDMLLAKHKIYVQSINYPTVARGEERLRITPTPGHTTEQIAHLVESLDAVFNKLELKRTADWEAIGGRAGVGMPASDKVEPIWNDKELGLEDGSAPLRLNKGAPGVVRNEAVQVAKDRLTHLLGAAAGPSLADIPTAVTAAA</sequence>
<evidence type="ECO:0000256" key="7">
    <source>
        <dbReference type="ARBA" id="ARBA00023133"/>
    </source>
</evidence>
<dbReference type="GO" id="GO:0006782">
    <property type="term" value="P:protoporphyrinogen IX biosynthetic process"/>
    <property type="evidence" value="ECO:0007669"/>
    <property type="project" value="UniProtKB-UniRule"/>
</dbReference>
<dbReference type="CDD" id="cd06454">
    <property type="entry name" value="KBL_like"/>
    <property type="match status" value="1"/>
</dbReference>
<dbReference type="Gene3D" id="3.90.1150.10">
    <property type="entry name" value="Aspartate Aminotransferase, domain 1"/>
    <property type="match status" value="1"/>
</dbReference>
<keyword evidence="8 11" id="KW-0012">Acyltransferase</keyword>
<dbReference type="InterPro" id="IPR001917">
    <property type="entry name" value="Aminotrans_II_pyridoxalP_BS"/>
</dbReference>
<dbReference type="InterPro" id="IPR015422">
    <property type="entry name" value="PyrdxlP-dep_Trfase_small"/>
</dbReference>
<proteinExistence type="inferred from homology"/>
<comment type="similarity">
    <text evidence="4 10">Belongs to the class-II pyridoxal-phosphate-dependent aminotransferase family.</text>
</comment>
<evidence type="ECO:0000256" key="2">
    <source>
        <dbReference type="ARBA" id="ARBA00003076"/>
    </source>
</evidence>